<gene>
    <name evidence="2" type="ORF">KIW84_050639</name>
</gene>
<name>A0A9D5ACQ2_PEA</name>
<evidence type="ECO:0000313" key="2">
    <source>
        <dbReference type="EMBL" id="KAI5403131.1"/>
    </source>
</evidence>
<dbReference type="InterPro" id="IPR006566">
    <property type="entry name" value="FBD"/>
</dbReference>
<dbReference type="Pfam" id="PF00646">
    <property type="entry name" value="F-box"/>
    <property type="match status" value="1"/>
</dbReference>
<accession>A0A9D5ACQ2</accession>
<dbReference type="CDD" id="cd22160">
    <property type="entry name" value="F-box_AtFBL13-like"/>
    <property type="match status" value="1"/>
</dbReference>
<evidence type="ECO:0000313" key="3">
    <source>
        <dbReference type="Proteomes" id="UP001058974"/>
    </source>
</evidence>
<reference evidence="2 3" key="1">
    <citation type="journal article" date="2022" name="Nat. Genet.">
        <title>Improved pea reference genome and pan-genome highlight genomic features and evolutionary characteristics.</title>
        <authorList>
            <person name="Yang T."/>
            <person name="Liu R."/>
            <person name="Luo Y."/>
            <person name="Hu S."/>
            <person name="Wang D."/>
            <person name="Wang C."/>
            <person name="Pandey M.K."/>
            <person name="Ge S."/>
            <person name="Xu Q."/>
            <person name="Li N."/>
            <person name="Li G."/>
            <person name="Huang Y."/>
            <person name="Saxena R.K."/>
            <person name="Ji Y."/>
            <person name="Li M."/>
            <person name="Yan X."/>
            <person name="He Y."/>
            <person name="Liu Y."/>
            <person name="Wang X."/>
            <person name="Xiang C."/>
            <person name="Varshney R.K."/>
            <person name="Ding H."/>
            <person name="Gao S."/>
            <person name="Zong X."/>
        </authorList>
    </citation>
    <scope>NUCLEOTIDE SEQUENCE [LARGE SCALE GENOMIC DNA]</scope>
    <source>
        <strain evidence="2 3">cv. Zhongwan 6</strain>
    </source>
</reference>
<dbReference type="Gene3D" id="1.20.1280.50">
    <property type="match status" value="1"/>
</dbReference>
<keyword evidence="3" id="KW-1185">Reference proteome</keyword>
<organism evidence="2 3">
    <name type="scientific">Pisum sativum</name>
    <name type="common">Garden pea</name>
    <name type="synonym">Lathyrus oleraceus</name>
    <dbReference type="NCBI Taxonomy" id="3888"/>
    <lineage>
        <taxon>Eukaryota</taxon>
        <taxon>Viridiplantae</taxon>
        <taxon>Streptophyta</taxon>
        <taxon>Embryophyta</taxon>
        <taxon>Tracheophyta</taxon>
        <taxon>Spermatophyta</taxon>
        <taxon>Magnoliopsida</taxon>
        <taxon>eudicotyledons</taxon>
        <taxon>Gunneridae</taxon>
        <taxon>Pentapetalae</taxon>
        <taxon>rosids</taxon>
        <taxon>fabids</taxon>
        <taxon>Fabales</taxon>
        <taxon>Fabaceae</taxon>
        <taxon>Papilionoideae</taxon>
        <taxon>50 kb inversion clade</taxon>
        <taxon>NPAAA clade</taxon>
        <taxon>Hologalegina</taxon>
        <taxon>IRL clade</taxon>
        <taxon>Fabeae</taxon>
        <taxon>Lathyrus</taxon>
    </lineage>
</organism>
<dbReference type="SUPFAM" id="SSF81383">
    <property type="entry name" value="F-box domain"/>
    <property type="match status" value="1"/>
</dbReference>
<dbReference type="SMART" id="SM00579">
    <property type="entry name" value="FBD"/>
    <property type="match status" value="1"/>
</dbReference>
<proteinExistence type="predicted"/>
<dbReference type="InterPro" id="IPR036047">
    <property type="entry name" value="F-box-like_dom_sf"/>
</dbReference>
<dbReference type="InterPro" id="IPR001810">
    <property type="entry name" value="F-box_dom"/>
</dbReference>
<dbReference type="EMBL" id="JAMSHJ010000005">
    <property type="protein sequence ID" value="KAI5403131.1"/>
    <property type="molecule type" value="Genomic_DNA"/>
</dbReference>
<dbReference type="PROSITE" id="PS50181">
    <property type="entry name" value="FBOX"/>
    <property type="match status" value="1"/>
</dbReference>
<feature type="domain" description="F-box" evidence="1">
    <location>
        <begin position="14"/>
        <end position="50"/>
    </location>
</feature>
<protein>
    <recommendedName>
        <fullName evidence="1">F-box domain-containing protein</fullName>
    </recommendedName>
</protein>
<comment type="caution">
    <text evidence="2">The sequence shown here is derived from an EMBL/GenBank/DDBJ whole genome shotgun (WGS) entry which is preliminary data.</text>
</comment>
<dbReference type="InterPro" id="IPR050232">
    <property type="entry name" value="FBL13/AtMIF1-like"/>
</dbReference>
<dbReference type="Gramene" id="Psat05G0063900-T1">
    <property type="protein sequence ID" value="KAI5403131.1"/>
    <property type="gene ID" value="KIW84_050639"/>
</dbReference>
<sequence length="384" mass="44351">AMSNKSKRSIGRKQDRISDLPDPILCHILSFLPTKLAISTSILSKRWKPICLSVPALDLKTAFPPHVLGSVMQSRDIKLPILSVRLLFDGREHEALNQFIIEVTQRGIETLELDMVGYSLGIESVSNLLNCKTLIVLKLTRLMIIQDIPLINVSSIKNLHLDSVLILEHQKYQLSFFSAFPILEELHANEVIVVGGRQYIPKTKEIKAMNKCLPKLVRANVCQMELIPFLSFSRQLILNVEQTLRHIMVQVPIFYNLTQLELLFKFNQSWKGEWKWRWILKMLQNSPKLQHLIIHEKSKIVIDEKSWKEPPIVPECLLSQLETCLFRQYKGTRCELKFAKYIMQNSKVLLTMTIQTASSINLNRKNQILQKLSECLRGCELIFN</sequence>
<dbReference type="PANTHER" id="PTHR31900">
    <property type="entry name" value="F-BOX/RNI SUPERFAMILY PROTEIN-RELATED"/>
    <property type="match status" value="1"/>
</dbReference>
<evidence type="ECO:0000259" key="1">
    <source>
        <dbReference type="PROSITE" id="PS50181"/>
    </source>
</evidence>
<dbReference type="PANTHER" id="PTHR31900:SF34">
    <property type="entry name" value="EMB|CAB62440.1-RELATED"/>
    <property type="match status" value="1"/>
</dbReference>
<dbReference type="Proteomes" id="UP001058974">
    <property type="component" value="Chromosome 5"/>
</dbReference>
<dbReference type="Pfam" id="PF08387">
    <property type="entry name" value="FBD"/>
    <property type="match status" value="1"/>
</dbReference>
<dbReference type="InterPro" id="IPR053781">
    <property type="entry name" value="F-box_AtFBL13-like"/>
</dbReference>
<dbReference type="AlphaFoldDB" id="A0A9D5ACQ2"/>
<feature type="non-terminal residue" evidence="2">
    <location>
        <position position="1"/>
    </location>
</feature>